<dbReference type="InterPro" id="IPR000792">
    <property type="entry name" value="Tscrpt_reg_LuxR_C"/>
</dbReference>
<organism evidence="6 7">
    <name type="scientific">Pseudomonas schmalbachii</name>
    <dbReference type="NCBI Taxonomy" id="2816993"/>
    <lineage>
        <taxon>Bacteria</taxon>
        <taxon>Pseudomonadati</taxon>
        <taxon>Pseudomonadota</taxon>
        <taxon>Gammaproteobacteria</taxon>
        <taxon>Pseudomonadales</taxon>
        <taxon>Pseudomonadaceae</taxon>
        <taxon>Pseudomonas</taxon>
    </lineage>
</organism>
<protein>
    <submittedName>
        <fullName evidence="6">AAA family ATPase</fullName>
    </submittedName>
</protein>
<keyword evidence="2" id="KW-0238">DNA-binding</keyword>
<dbReference type="PROSITE" id="PS50043">
    <property type="entry name" value="HTH_LUXR_2"/>
    <property type="match status" value="1"/>
</dbReference>
<dbReference type="InterPro" id="IPR011990">
    <property type="entry name" value="TPR-like_helical_dom_sf"/>
</dbReference>
<feature type="region of interest" description="Disordered" evidence="4">
    <location>
        <begin position="1"/>
        <end position="28"/>
    </location>
</feature>
<dbReference type="Gene3D" id="1.10.10.10">
    <property type="entry name" value="Winged helix-like DNA-binding domain superfamily/Winged helix DNA-binding domain"/>
    <property type="match status" value="1"/>
</dbReference>
<evidence type="ECO:0000256" key="4">
    <source>
        <dbReference type="SAM" id="MobiDB-lite"/>
    </source>
</evidence>
<dbReference type="InterPro" id="IPR036388">
    <property type="entry name" value="WH-like_DNA-bd_sf"/>
</dbReference>
<keyword evidence="1" id="KW-0805">Transcription regulation</keyword>
<evidence type="ECO:0000259" key="5">
    <source>
        <dbReference type="PROSITE" id="PS50043"/>
    </source>
</evidence>
<keyword evidence="3" id="KW-0804">Transcription</keyword>
<reference evidence="6 7" key="1">
    <citation type="submission" date="2020-12" db="EMBL/GenBank/DDBJ databases">
        <title>Pseudomonas schmalbachii sp. nov. isolated from millipede gut.</title>
        <authorList>
            <person name="Shelomi M."/>
        </authorList>
    </citation>
    <scope>NUCLEOTIDE SEQUENCE [LARGE SCALE GENOMIC DNA]</scope>
    <source>
        <strain evidence="6 7">Milli4</strain>
    </source>
</reference>
<evidence type="ECO:0000313" key="6">
    <source>
        <dbReference type="EMBL" id="MBO3273771.1"/>
    </source>
</evidence>
<dbReference type="Pfam" id="PF00196">
    <property type="entry name" value="GerE"/>
    <property type="match status" value="1"/>
</dbReference>
<dbReference type="EMBL" id="JAELYA010000001">
    <property type="protein sequence ID" value="MBO3273771.1"/>
    <property type="molecule type" value="Genomic_DNA"/>
</dbReference>
<dbReference type="Gene3D" id="3.40.50.300">
    <property type="entry name" value="P-loop containing nucleotide triphosphate hydrolases"/>
    <property type="match status" value="1"/>
</dbReference>
<dbReference type="InterPro" id="IPR041617">
    <property type="entry name" value="TPR_MalT"/>
</dbReference>
<dbReference type="InterPro" id="IPR027417">
    <property type="entry name" value="P-loop_NTPase"/>
</dbReference>
<dbReference type="Pfam" id="PF25873">
    <property type="entry name" value="WHD_MalT"/>
    <property type="match status" value="1"/>
</dbReference>
<dbReference type="InterPro" id="IPR059106">
    <property type="entry name" value="WHD_MalT"/>
</dbReference>
<dbReference type="PRINTS" id="PR00038">
    <property type="entry name" value="HTHLUXR"/>
</dbReference>
<evidence type="ECO:0000313" key="7">
    <source>
        <dbReference type="Proteomes" id="UP000669060"/>
    </source>
</evidence>
<feature type="domain" description="HTH luxR-type" evidence="5">
    <location>
        <begin position="859"/>
        <end position="924"/>
    </location>
</feature>
<accession>A0ABS3TJF6</accession>
<dbReference type="SMART" id="SM00421">
    <property type="entry name" value="HTH_LUXR"/>
    <property type="match status" value="1"/>
</dbReference>
<sequence>MEKQQKTGAVRPASAPARALHPIDSSKLMPPRSTARIVARERLLEQLLEARRRRCIVLKGPAGWGKTTVLLSWRQKLISFGFDVAWLTLTQDDNDLTRFLDYLLASLAYLSPEIVRDASLLEGSGIDREGVERTVVTLVRGIASHPREVVLVLDDLHTLTDTTIHEALQWLLDYAPANLHLVLASRSTVPLSLARLRSQELALELDLRDLRFTPEESEQFLKAQLGDIDARDARLLHDLSDGWIAGLQLLSVGRKKGKAAIQSPVQLRDTEAFASFFESEVLSRLSAEDVELLLHMAVCNRFCASLCAALSGRPEHDAVTLLARLESDNLFLIPIDSDDPETWYRLHPLLRENLLKHFESRSEEERRSVHARAWVWFREHDHLDEAVRHAVAGGEAEAATRLVEHRMETLYAQGDLRVLLELIRQLPAEQVRRHIGLRLLQARMHIYAREFAACIECVEQLERDIPHDHREDRFHLALVRALLAIQRDDTDSALALLPELIDPPEGADAASVGGSINLRSWLCMHRGDYEEARRIQVERPALTINGAPLLGTPGGVLQGRCLIGLSYAMQGRMNQAERVYREVLHEAERGGKACAESMYMAIALLGEVLYEMNDVAAAHKLLADRIDTLERISIPDSVLRVIEVLWKAEWRIGNRLESGAYMERLEEYATKLGLDRLLAHSLNWQFLWSLLQGERADAEARLERLNALDARHPHAEDSALKEIYLLAESCRVRWQASQGDLKGAARRLERLIERSEGTGRQLGTARLLMLGAVFDRQLGQPDAARAKVIEVLRCGHRLGLLRSLLDIHPAAASLIEEVTRGEALDPVLAFYVERLLATQPVPATEQAPAPADPRTRKPLTASVEPLKEREMEILHLLAQALPNKKIARTLGLSPETVKWHLSHIYSKLGVSSRDEAVARMRDMETGLED</sequence>
<dbReference type="InterPro" id="IPR016032">
    <property type="entry name" value="Sig_transdc_resp-reg_C-effctor"/>
</dbReference>
<comment type="caution">
    <text evidence="6">The sequence shown here is derived from an EMBL/GenBank/DDBJ whole genome shotgun (WGS) entry which is preliminary data.</text>
</comment>
<name>A0ABS3TJF6_9PSED</name>
<dbReference type="InterPro" id="IPR041664">
    <property type="entry name" value="AAA_16"/>
</dbReference>
<dbReference type="RefSeq" id="WP_208311599.1">
    <property type="nucleotide sequence ID" value="NZ_JAELYA010000001.1"/>
</dbReference>
<evidence type="ECO:0000256" key="3">
    <source>
        <dbReference type="ARBA" id="ARBA00023163"/>
    </source>
</evidence>
<dbReference type="PANTHER" id="PTHR44688">
    <property type="entry name" value="DNA-BINDING TRANSCRIPTIONAL ACTIVATOR DEVR_DOSR"/>
    <property type="match status" value="1"/>
</dbReference>
<keyword evidence="7" id="KW-1185">Reference proteome</keyword>
<dbReference type="PANTHER" id="PTHR44688:SF16">
    <property type="entry name" value="DNA-BINDING TRANSCRIPTIONAL ACTIVATOR DEVR_DOSR"/>
    <property type="match status" value="1"/>
</dbReference>
<dbReference type="Pfam" id="PF17874">
    <property type="entry name" value="TPR_MalT"/>
    <property type="match status" value="1"/>
</dbReference>
<dbReference type="CDD" id="cd06170">
    <property type="entry name" value="LuxR_C_like"/>
    <property type="match status" value="1"/>
</dbReference>
<dbReference type="SUPFAM" id="SSF52540">
    <property type="entry name" value="P-loop containing nucleoside triphosphate hydrolases"/>
    <property type="match status" value="1"/>
</dbReference>
<dbReference type="Gene3D" id="1.25.40.10">
    <property type="entry name" value="Tetratricopeptide repeat domain"/>
    <property type="match status" value="1"/>
</dbReference>
<proteinExistence type="predicted"/>
<dbReference type="Pfam" id="PF13191">
    <property type="entry name" value="AAA_16"/>
    <property type="match status" value="1"/>
</dbReference>
<dbReference type="SUPFAM" id="SSF46894">
    <property type="entry name" value="C-terminal effector domain of the bipartite response regulators"/>
    <property type="match status" value="1"/>
</dbReference>
<evidence type="ECO:0000256" key="2">
    <source>
        <dbReference type="ARBA" id="ARBA00023125"/>
    </source>
</evidence>
<gene>
    <name evidence="6" type="ORF">JFY56_00860</name>
</gene>
<dbReference type="Proteomes" id="UP000669060">
    <property type="component" value="Unassembled WGS sequence"/>
</dbReference>
<evidence type="ECO:0000256" key="1">
    <source>
        <dbReference type="ARBA" id="ARBA00023015"/>
    </source>
</evidence>